<comment type="caution">
    <text evidence="4">The sequence shown here is derived from an EMBL/GenBank/DDBJ whole genome shotgun (WGS) entry which is preliminary data.</text>
</comment>
<dbReference type="InterPro" id="IPR008207">
    <property type="entry name" value="Sig_transdc_His_kin_Hpt_dom"/>
</dbReference>
<evidence type="ECO:0000256" key="1">
    <source>
        <dbReference type="ARBA" id="ARBA00023012"/>
    </source>
</evidence>
<dbReference type="EMBL" id="JAZHGC010000031">
    <property type="protein sequence ID" value="MEM5290030.1"/>
    <property type="molecule type" value="Genomic_DNA"/>
</dbReference>
<keyword evidence="1" id="KW-0902">Two-component regulatory system</keyword>
<dbReference type="Proteomes" id="UP001494588">
    <property type="component" value="Unassembled WGS sequence"/>
</dbReference>
<evidence type="ECO:0000313" key="4">
    <source>
        <dbReference type="EMBL" id="MEM5290030.1"/>
    </source>
</evidence>
<reference evidence="4 5" key="1">
    <citation type="submission" date="2024-01" db="EMBL/GenBank/DDBJ databases">
        <title>The diversity of rhizobia nodulating Mimosa spp. in eleven states of Brazil covering several biomes is determined by host plant, location, and edaphic factors.</title>
        <authorList>
            <person name="Rouws L."/>
            <person name="Barauna A."/>
            <person name="Beukes C."/>
            <person name="De Faria S.M."/>
            <person name="Gross E."/>
            <person name="Dos Reis Junior F.B."/>
            <person name="Simon M."/>
            <person name="Maluk M."/>
            <person name="Odee D.W."/>
            <person name="Kenicer G."/>
            <person name="Young J.P.W."/>
            <person name="Reis V.M."/>
            <person name="Zilli J."/>
            <person name="James E.K."/>
        </authorList>
    </citation>
    <scope>NUCLEOTIDE SEQUENCE [LARGE SCALE GENOMIC DNA]</scope>
    <source>
        <strain evidence="4 5">JPY77</strain>
    </source>
</reference>
<feature type="modified residue" description="Phosphohistidine" evidence="2">
    <location>
        <position position="48"/>
    </location>
</feature>
<evidence type="ECO:0000313" key="5">
    <source>
        <dbReference type="Proteomes" id="UP001494588"/>
    </source>
</evidence>
<proteinExistence type="predicted"/>
<dbReference type="SUPFAM" id="SSF47226">
    <property type="entry name" value="Histidine-containing phosphotransfer domain, HPT domain"/>
    <property type="match status" value="1"/>
</dbReference>
<gene>
    <name evidence="4" type="ORF">V4C55_30340</name>
</gene>
<evidence type="ECO:0000259" key="3">
    <source>
        <dbReference type="PROSITE" id="PS50894"/>
    </source>
</evidence>
<dbReference type="Gene3D" id="1.20.120.160">
    <property type="entry name" value="HPT domain"/>
    <property type="match status" value="1"/>
</dbReference>
<organism evidence="4 5">
    <name type="scientific">Paraburkholderia sabiae</name>
    <dbReference type="NCBI Taxonomy" id="273251"/>
    <lineage>
        <taxon>Bacteria</taxon>
        <taxon>Pseudomonadati</taxon>
        <taxon>Pseudomonadota</taxon>
        <taxon>Betaproteobacteria</taxon>
        <taxon>Burkholderiales</taxon>
        <taxon>Burkholderiaceae</taxon>
        <taxon>Paraburkholderia</taxon>
    </lineage>
</organism>
<dbReference type="Pfam" id="PF01627">
    <property type="entry name" value="Hpt"/>
    <property type="match status" value="1"/>
</dbReference>
<evidence type="ECO:0000256" key="2">
    <source>
        <dbReference type="PROSITE-ProRule" id="PRU00110"/>
    </source>
</evidence>
<accession>A0ABU9QKK9</accession>
<feature type="domain" description="HPt" evidence="3">
    <location>
        <begin position="9"/>
        <end position="99"/>
    </location>
</feature>
<name>A0ABU9QKK9_9BURK</name>
<dbReference type="PROSITE" id="PS50894">
    <property type="entry name" value="HPT"/>
    <property type="match status" value="1"/>
</dbReference>
<dbReference type="InterPro" id="IPR036641">
    <property type="entry name" value="HPT_dom_sf"/>
</dbReference>
<keyword evidence="5" id="KW-1185">Reference proteome</keyword>
<dbReference type="RefSeq" id="WP_201648186.1">
    <property type="nucleotide sequence ID" value="NZ_CAJHCS010000002.1"/>
</dbReference>
<keyword evidence="2" id="KW-0597">Phosphoprotein</keyword>
<protein>
    <submittedName>
        <fullName evidence="4">Hpt domain-containing protein</fullName>
    </submittedName>
</protein>
<sequence length="99" mass="10525">MTDGWAHLLAEGPHNLHAMLVQTIRDDLKAAFDALAVGDAARVAFLAHRLKGSARLSDDKAATALCAALEAAGQAGEIERARLFLMTLERAFSTARGPQ</sequence>